<organism evidence="2 3">
    <name type="scientific">Plakobranchus ocellatus</name>
    <dbReference type="NCBI Taxonomy" id="259542"/>
    <lineage>
        <taxon>Eukaryota</taxon>
        <taxon>Metazoa</taxon>
        <taxon>Spiralia</taxon>
        <taxon>Lophotrochozoa</taxon>
        <taxon>Mollusca</taxon>
        <taxon>Gastropoda</taxon>
        <taxon>Heterobranchia</taxon>
        <taxon>Euthyneura</taxon>
        <taxon>Panpulmonata</taxon>
        <taxon>Sacoglossa</taxon>
        <taxon>Placobranchoidea</taxon>
        <taxon>Plakobranchidae</taxon>
        <taxon>Plakobranchus</taxon>
    </lineage>
</organism>
<dbReference type="InterPro" id="IPR016024">
    <property type="entry name" value="ARM-type_fold"/>
</dbReference>
<keyword evidence="3" id="KW-1185">Reference proteome</keyword>
<evidence type="ECO:0000256" key="1">
    <source>
        <dbReference type="SAM" id="Coils"/>
    </source>
</evidence>
<evidence type="ECO:0000313" key="3">
    <source>
        <dbReference type="Proteomes" id="UP000735302"/>
    </source>
</evidence>
<feature type="coiled-coil region" evidence="1">
    <location>
        <begin position="1"/>
        <end position="28"/>
    </location>
</feature>
<sequence>MDQLAVEVIEKELETEQIEENMKQQERQEMGGDAPEEERFILPEVEEDDMETGTLMKVQFDSYLASLPNCVNRDMIDKAAIEFCMNFNTKSNRKKLAKSLFSVHRT</sequence>
<proteinExistence type="predicted"/>
<accession>A0AAV3YX71</accession>
<evidence type="ECO:0000313" key="2">
    <source>
        <dbReference type="EMBL" id="GFN86951.1"/>
    </source>
</evidence>
<feature type="non-terminal residue" evidence="2">
    <location>
        <position position="106"/>
    </location>
</feature>
<gene>
    <name evidence="2" type="ORF">PoB_001345700</name>
</gene>
<dbReference type="EMBL" id="BLXT01001634">
    <property type="protein sequence ID" value="GFN86951.1"/>
    <property type="molecule type" value="Genomic_DNA"/>
</dbReference>
<reference evidence="2 3" key="1">
    <citation type="journal article" date="2021" name="Elife">
        <title>Chloroplast acquisition without the gene transfer in kleptoplastic sea slugs, Plakobranchus ocellatus.</title>
        <authorList>
            <person name="Maeda T."/>
            <person name="Takahashi S."/>
            <person name="Yoshida T."/>
            <person name="Shimamura S."/>
            <person name="Takaki Y."/>
            <person name="Nagai Y."/>
            <person name="Toyoda A."/>
            <person name="Suzuki Y."/>
            <person name="Arimoto A."/>
            <person name="Ishii H."/>
            <person name="Satoh N."/>
            <person name="Nishiyama T."/>
            <person name="Hasebe M."/>
            <person name="Maruyama T."/>
            <person name="Minagawa J."/>
            <person name="Obokata J."/>
            <person name="Shigenobu S."/>
        </authorList>
    </citation>
    <scope>NUCLEOTIDE SEQUENCE [LARGE SCALE GENOMIC DNA]</scope>
</reference>
<name>A0AAV3YX71_9GAST</name>
<dbReference type="InterPro" id="IPR039762">
    <property type="entry name" value="Nmd2/UPF2"/>
</dbReference>
<comment type="caution">
    <text evidence="2">The sequence shown here is derived from an EMBL/GenBank/DDBJ whole genome shotgun (WGS) entry which is preliminary data.</text>
</comment>
<protein>
    <submittedName>
        <fullName evidence="2">Upf2 regulator of nonsense transcripts homolog</fullName>
    </submittedName>
</protein>
<dbReference type="PANTHER" id="PTHR12839:SF7">
    <property type="entry name" value="REGULATOR OF NONSENSE TRANSCRIPTS 2"/>
    <property type="match status" value="1"/>
</dbReference>
<dbReference type="GO" id="GO:0035145">
    <property type="term" value="C:exon-exon junction complex"/>
    <property type="evidence" value="ECO:0007669"/>
    <property type="project" value="TreeGrafter"/>
</dbReference>
<dbReference type="AlphaFoldDB" id="A0AAV3YX71"/>
<keyword evidence="1" id="KW-0175">Coiled coil</keyword>
<dbReference type="PANTHER" id="PTHR12839">
    <property type="entry name" value="NONSENSE-MEDIATED MRNA DECAY PROTEIN 2 UP-FRAMESHIFT SUPPRESSOR 2"/>
    <property type="match status" value="1"/>
</dbReference>
<dbReference type="Proteomes" id="UP000735302">
    <property type="component" value="Unassembled WGS sequence"/>
</dbReference>
<dbReference type="GO" id="GO:0000184">
    <property type="term" value="P:nuclear-transcribed mRNA catabolic process, nonsense-mediated decay"/>
    <property type="evidence" value="ECO:0007669"/>
    <property type="project" value="InterPro"/>
</dbReference>
<dbReference type="GO" id="GO:0005737">
    <property type="term" value="C:cytoplasm"/>
    <property type="evidence" value="ECO:0007669"/>
    <property type="project" value="TreeGrafter"/>
</dbReference>
<dbReference type="SUPFAM" id="SSF48371">
    <property type="entry name" value="ARM repeat"/>
    <property type="match status" value="1"/>
</dbReference>